<dbReference type="Proteomes" id="UP000035057">
    <property type="component" value="Unassembled WGS sequence"/>
</dbReference>
<accession>A0A072N149</accession>
<reference evidence="2 3" key="1">
    <citation type="submission" date="2012-12" db="EMBL/GenBank/DDBJ databases">
        <title>Genome assembly of Marinobacter sp. AK21.</title>
        <authorList>
            <person name="Khatri I."/>
            <person name="Kumar R."/>
            <person name="Vaidya B."/>
            <person name="Subramanian S."/>
            <person name="Pinnaka A."/>
        </authorList>
    </citation>
    <scope>NUCLEOTIDE SEQUENCE [LARGE SCALE GENOMIC DNA]</scope>
    <source>
        <strain evidence="2 3">AK21</strain>
    </source>
</reference>
<dbReference type="PATRIC" id="fig|1137280.3.peg.2402"/>
<protein>
    <recommendedName>
        <fullName evidence="4">CDP-diglyceride synthetase</fullName>
    </recommendedName>
</protein>
<proteinExistence type="predicted"/>
<dbReference type="RefSeq" id="WP_036132473.1">
    <property type="nucleotide sequence ID" value="NZ_ANIE01000007.1"/>
</dbReference>
<dbReference type="OrthoDB" id="8850121at2"/>
<evidence type="ECO:0000256" key="1">
    <source>
        <dbReference type="SAM" id="Phobius"/>
    </source>
</evidence>
<dbReference type="EMBL" id="ANIE01000007">
    <property type="protein sequence ID" value="KEF30643.1"/>
    <property type="molecule type" value="Genomic_DNA"/>
</dbReference>
<evidence type="ECO:0008006" key="4">
    <source>
        <dbReference type="Google" id="ProtNLM"/>
    </source>
</evidence>
<keyword evidence="1" id="KW-1133">Transmembrane helix</keyword>
<keyword evidence="1" id="KW-0812">Transmembrane</keyword>
<evidence type="ECO:0000313" key="2">
    <source>
        <dbReference type="EMBL" id="KEF30643.1"/>
    </source>
</evidence>
<feature type="transmembrane region" description="Helical" evidence="1">
    <location>
        <begin position="133"/>
        <end position="151"/>
    </location>
</feature>
<dbReference type="Pfam" id="PF01864">
    <property type="entry name" value="CarS-like"/>
    <property type="match status" value="1"/>
</dbReference>
<evidence type="ECO:0000313" key="3">
    <source>
        <dbReference type="Proteomes" id="UP000035057"/>
    </source>
</evidence>
<dbReference type="InterPro" id="IPR032690">
    <property type="entry name" value="CarS"/>
</dbReference>
<dbReference type="PANTHER" id="PTHR39650:SF1">
    <property type="entry name" value="CDP-ARCHAEOL SYNTHASE"/>
    <property type="match status" value="1"/>
</dbReference>
<keyword evidence="3" id="KW-1185">Reference proteome</keyword>
<feature type="transmembrane region" description="Helical" evidence="1">
    <location>
        <begin position="63"/>
        <end position="85"/>
    </location>
</feature>
<comment type="caution">
    <text evidence="2">The sequence shown here is derived from an EMBL/GenBank/DDBJ whole genome shotgun (WGS) entry which is preliminary data.</text>
</comment>
<feature type="transmembrane region" description="Helical" evidence="1">
    <location>
        <begin position="106"/>
        <end position="127"/>
    </location>
</feature>
<name>A0A072N149_9GAMM</name>
<organism evidence="2 3">
    <name type="scientific">Marinobacter nitratireducens</name>
    <dbReference type="NCBI Taxonomy" id="1137280"/>
    <lineage>
        <taxon>Bacteria</taxon>
        <taxon>Pseudomonadati</taxon>
        <taxon>Pseudomonadota</taxon>
        <taxon>Gammaproteobacteria</taxon>
        <taxon>Pseudomonadales</taxon>
        <taxon>Marinobacteraceae</taxon>
        <taxon>Marinobacter</taxon>
    </lineage>
</organism>
<sequence length="160" mass="17335">MLIPFELFAMLVLANGAPVVVAKLLKGHWALSVDGGRTWRDGRPVFGHSKTWRGLAAGSLSCALFSLVAGLGFLFGAAFGLLALIGDLISSFVKRRLGRPSSSRALGLDQIPEALLPMLLALFWLPLSLLDGLLIVALFTLSNIYFSPILYRVGIRRHPH</sequence>
<gene>
    <name evidence="2" type="ORF">D777_02585</name>
</gene>
<keyword evidence="1" id="KW-0472">Membrane</keyword>
<dbReference type="STRING" id="1137280.D777_02585"/>
<dbReference type="PANTHER" id="PTHR39650">
    <property type="entry name" value="CDP-ARCHAEOL SYNTHASE"/>
    <property type="match status" value="1"/>
</dbReference>
<dbReference type="AlphaFoldDB" id="A0A072N149"/>